<dbReference type="AlphaFoldDB" id="A0A0F7FV06"/>
<dbReference type="InterPro" id="IPR007627">
    <property type="entry name" value="RNA_pol_sigma70_r2"/>
</dbReference>
<dbReference type="InterPro" id="IPR014284">
    <property type="entry name" value="RNA_pol_sigma-70_dom"/>
</dbReference>
<reference evidence="7" key="1">
    <citation type="submission" date="2019-08" db="EMBL/GenBank/DDBJ databases">
        <title>Complete genome sequence of a mangrove-derived Streptomyces xiamenensis.</title>
        <authorList>
            <person name="Xu J."/>
        </authorList>
    </citation>
    <scope>NUCLEOTIDE SEQUENCE</scope>
    <source>
        <strain evidence="7">318</strain>
    </source>
</reference>
<name>A0A0F7FV06_9ACTN</name>
<feature type="region of interest" description="Disordered" evidence="5">
    <location>
        <begin position="1"/>
        <end position="30"/>
    </location>
</feature>
<organism evidence="7 8">
    <name type="scientific">Streptomyces xiamenensis</name>
    <dbReference type="NCBI Taxonomy" id="408015"/>
    <lineage>
        <taxon>Bacteria</taxon>
        <taxon>Bacillati</taxon>
        <taxon>Actinomycetota</taxon>
        <taxon>Actinomycetes</taxon>
        <taxon>Kitasatosporales</taxon>
        <taxon>Streptomycetaceae</taxon>
        <taxon>Streptomyces</taxon>
    </lineage>
</organism>
<dbReference type="InterPro" id="IPR007624">
    <property type="entry name" value="RNA_pol_sigma70_r3"/>
</dbReference>
<protein>
    <submittedName>
        <fullName evidence="7">DNA-binding protein</fullName>
    </submittedName>
</protein>
<dbReference type="GO" id="GO:0016987">
    <property type="term" value="F:sigma factor activity"/>
    <property type="evidence" value="ECO:0007669"/>
    <property type="project" value="UniProtKB-KW"/>
</dbReference>
<dbReference type="Gene3D" id="1.10.10.10">
    <property type="entry name" value="Winged helix-like DNA-binding domain superfamily/Winged helix DNA-binding domain"/>
    <property type="match status" value="2"/>
</dbReference>
<dbReference type="SUPFAM" id="SSF88946">
    <property type="entry name" value="Sigma2 domain of RNA polymerase sigma factors"/>
    <property type="match status" value="1"/>
</dbReference>
<dbReference type="STRING" id="408015.SXIM_29680"/>
<feature type="compositionally biased region" description="Basic and acidic residues" evidence="5">
    <location>
        <begin position="349"/>
        <end position="365"/>
    </location>
</feature>
<evidence type="ECO:0000256" key="3">
    <source>
        <dbReference type="ARBA" id="ARBA00023125"/>
    </source>
</evidence>
<dbReference type="PATRIC" id="fig|408015.6.peg.3001"/>
<dbReference type="InterPro" id="IPR013325">
    <property type="entry name" value="RNA_pol_sigma_r2"/>
</dbReference>
<dbReference type="Gene3D" id="1.10.601.10">
    <property type="entry name" value="RNA Polymerase Primary Sigma Factor"/>
    <property type="match status" value="1"/>
</dbReference>
<dbReference type="PANTHER" id="PTHR30603:SF47">
    <property type="entry name" value="RNA POLYMERASE SIGMA FACTOR SIGD, CHLOROPLASTIC"/>
    <property type="match status" value="1"/>
</dbReference>
<dbReference type="InterPro" id="IPR000943">
    <property type="entry name" value="RNA_pol_sigma70"/>
</dbReference>
<evidence type="ECO:0000256" key="1">
    <source>
        <dbReference type="ARBA" id="ARBA00023015"/>
    </source>
</evidence>
<keyword evidence="4" id="KW-0804">Transcription</keyword>
<dbReference type="NCBIfam" id="TIGR02937">
    <property type="entry name" value="sigma70-ECF"/>
    <property type="match status" value="1"/>
</dbReference>
<evidence type="ECO:0000256" key="5">
    <source>
        <dbReference type="SAM" id="MobiDB-lite"/>
    </source>
</evidence>
<dbReference type="InterPro" id="IPR007630">
    <property type="entry name" value="RNA_pol_sigma70_r4"/>
</dbReference>
<evidence type="ECO:0000313" key="8">
    <source>
        <dbReference type="Proteomes" id="UP000034034"/>
    </source>
</evidence>
<dbReference type="Pfam" id="PF04539">
    <property type="entry name" value="Sigma70_r3"/>
    <property type="match status" value="1"/>
</dbReference>
<keyword evidence="8" id="KW-1185">Reference proteome</keyword>
<dbReference type="PROSITE" id="PS00715">
    <property type="entry name" value="SIGMA70_1"/>
    <property type="match status" value="1"/>
</dbReference>
<gene>
    <name evidence="7" type="ORF">SXIM_29680</name>
</gene>
<dbReference type="PRINTS" id="PR00046">
    <property type="entry name" value="SIGMA70FCT"/>
</dbReference>
<dbReference type="Proteomes" id="UP000034034">
    <property type="component" value="Chromosome"/>
</dbReference>
<sequence length="1045" mass="115686">MHVSLATKAPDDDSGTAEVEGQEDLESPELEAVRDAVRVDDLGAARRAAREVLRIDRLDSKNHARVLRADEEVGLCLLFRGAIGPSDPLPAGYTASLLSTGEAHEALSAMVSHNVRLVHSIMRASGRRQGDPMYEDLVQHGNLGLIRAVEKFNPSMGYKFSTYATWWIRQNISRAAINEGTTIRIPVHMWTDMEKVRKAERKFRAERMDPTVDDLAVACDLRPEKVEECQILLRSTTVSFEHPIGEGATLGDLVADTMHPIPGPEQALWAAFERQDIIRLFEACEFKNRDRQILLLRFGFFDGTPWTLEGIGRQFGVTRERIRQIEKKALEALRIQVARNPKDGTSPQRSEEPERTARNRLEETRHRRIRVSQKRTAAGMSRPKEGGSMPDTERSSDEREKTVARGQDDTPATSAVWYHRPGHHDGGREFGNAAAFAFEADLEVLAREATQNSLDERIRQNHQPVRVRYTLHELTGEPLSRFLEALRWKDLHPHYEAAAAQDQKVGRVIRAGLEEMFERGRLVLLRVDDYNANGLTGDDYEDGRFAAVVRRQLDSRKSDAGAGGSYGLGKATLWATSRIGLVLMNSTLSEPHEGRTERRLIGRLDLPWREVNGSRYAGPAWLGRPDPEADSADVARSWWADEAEVANLHLTREGPDPGTSFLIVGAHDVATLAAAGQDPEGDAGDDEDSLERMHQRLVRAIGRNFWAAMTTGGTRRPLLEASVRTLRNGTEYLPEERVDPRVHQPARSRALQAFLSGNTVERLTEPGQVALVRVPLKIPHQDGRAGSLGEHQAVLLVTDATDADGRINQVTAMRGNRMTVKTTRVPNLPVGTNPFQAVLLAGRAAGDGSPFSAEAEEFLRCSEPPEHNKWGQTEELRTRYSPSAHRRILALTTEANRAVHKLVAFSEGKKTSGPSKAKKRLKISGKPVAKARRTLTPPTLDDLEAVINSSGAWQVTAEVKIPSGRDSWSMNPVAKLEVRSGPRPVVAWAELVAVSNCDLTDGVLRFTSGARRAVFRGVTDVSTHPVRAALTGLVVELHENRGSIA</sequence>
<dbReference type="KEGG" id="sxi:SXIM_29680"/>
<dbReference type="Pfam" id="PF04545">
    <property type="entry name" value="Sigma70_r4"/>
    <property type="match status" value="1"/>
</dbReference>
<keyword evidence="3 7" id="KW-0238">DNA-binding</keyword>
<dbReference type="SUPFAM" id="SSF88659">
    <property type="entry name" value="Sigma3 and sigma4 domains of RNA polymerase sigma factors"/>
    <property type="match status" value="2"/>
</dbReference>
<dbReference type="InterPro" id="IPR050239">
    <property type="entry name" value="Sigma-70_RNA_pol_init_factors"/>
</dbReference>
<keyword evidence="2" id="KW-0731">Sigma factor</keyword>
<dbReference type="HOGENOM" id="CLU_269711_0_0_11"/>
<feature type="compositionally biased region" description="Basic and acidic residues" evidence="5">
    <location>
        <begin position="391"/>
        <end position="408"/>
    </location>
</feature>
<feature type="compositionally biased region" description="Acidic residues" evidence="5">
    <location>
        <begin position="12"/>
        <end position="29"/>
    </location>
</feature>
<evidence type="ECO:0000313" key="7">
    <source>
        <dbReference type="EMBL" id="AKG44352.1"/>
    </source>
</evidence>
<evidence type="ECO:0000256" key="2">
    <source>
        <dbReference type="ARBA" id="ARBA00023082"/>
    </source>
</evidence>
<feature type="region of interest" description="Disordered" evidence="5">
    <location>
        <begin position="336"/>
        <end position="415"/>
    </location>
</feature>
<dbReference type="PANTHER" id="PTHR30603">
    <property type="entry name" value="RNA POLYMERASE SIGMA FACTOR RPO"/>
    <property type="match status" value="1"/>
</dbReference>
<dbReference type="EMBL" id="CP009922">
    <property type="protein sequence ID" value="AKG44352.1"/>
    <property type="molecule type" value="Genomic_DNA"/>
</dbReference>
<dbReference type="CDD" id="cd06171">
    <property type="entry name" value="Sigma70_r4"/>
    <property type="match status" value="1"/>
</dbReference>
<dbReference type="Pfam" id="PF04542">
    <property type="entry name" value="Sigma70_r2"/>
    <property type="match status" value="1"/>
</dbReference>
<proteinExistence type="predicted"/>
<evidence type="ECO:0000259" key="6">
    <source>
        <dbReference type="PROSITE" id="PS00715"/>
    </source>
</evidence>
<evidence type="ECO:0000256" key="4">
    <source>
        <dbReference type="ARBA" id="ARBA00023163"/>
    </source>
</evidence>
<dbReference type="GO" id="GO:0006352">
    <property type="term" value="P:DNA-templated transcription initiation"/>
    <property type="evidence" value="ECO:0007669"/>
    <property type="project" value="InterPro"/>
</dbReference>
<keyword evidence="1" id="KW-0805">Transcription regulation</keyword>
<dbReference type="InterPro" id="IPR036388">
    <property type="entry name" value="WH-like_DNA-bd_sf"/>
</dbReference>
<accession>A0A0F7FV06</accession>
<feature type="domain" description="RNA polymerase sigma-70" evidence="6">
    <location>
        <begin position="136"/>
        <end position="149"/>
    </location>
</feature>
<dbReference type="InterPro" id="IPR013324">
    <property type="entry name" value="RNA_pol_sigma_r3/r4-like"/>
</dbReference>
<dbReference type="GO" id="GO:0003677">
    <property type="term" value="F:DNA binding"/>
    <property type="evidence" value="ECO:0007669"/>
    <property type="project" value="UniProtKB-KW"/>
</dbReference>